<dbReference type="Proteomes" id="UP000616885">
    <property type="component" value="Unassembled WGS sequence"/>
</dbReference>
<sequence>MVNLTLILHGPIGYGYIAAWVEGPSFTYVDGEEHYDGTKTGPSPILLIPDWTLGARNTATMEA</sequence>
<proteinExistence type="predicted"/>
<protein>
    <submittedName>
        <fullName evidence="1">Uncharacterized protein</fullName>
    </submittedName>
</protein>
<name>A0A8H7K5H7_BIOOC</name>
<gene>
    <name evidence="1" type="ORF">IM811_005788</name>
</gene>
<comment type="caution">
    <text evidence="1">The sequence shown here is derived from an EMBL/GenBank/DDBJ whole genome shotgun (WGS) entry which is preliminary data.</text>
</comment>
<organism evidence="1 2">
    <name type="scientific">Bionectria ochroleuca</name>
    <name type="common">Gliocladium roseum</name>
    <dbReference type="NCBI Taxonomy" id="29856"/>
    <lineage>
        <taxon>Eukaryota</taxon>
        <taxon>Fungi</taxon>
        <taxon>Dikarya</taxon>
        <taxon>Ascomycota</taxon>
        <taxon>Pezizomycotina</taxon>
        <taxon>Sordariomycetes</taxon>
        <taxon>Hypocreomycetidae</taxon>
        <taxon>Hypocreales</taxon>
        <taxon>Bionectriaceae</taxon>
        <taxon>Clonostachys</taxon>
    </lineage>
</organism>
<dbReference type="AlphaFoldDB" id="A0A8H7K5H7"/>
<accession>A0A8H7K5H7</accession>
<evidence type="ECO:0000313" key="2">
    <source>
        <dbReference type="Proteomes" id="UP000616885"/>
    </source>
</evidence>
<reference evidence="1" key="1">
    <citation type="submission" date="2020-10" db="EMBL/GenBank/DDBJ databases">
        <title>High-Quality Genome Resource of Clonostachys rosea strain S41 by Oxford Nanopore Long-Read Sequencing.</title>
        <authorList>
            <person name="Wang H."/>
        </authorList>
    </citation>
    <scope>NUCLEOTIDE SEQUENCE</scope>
    <source>
        <strain evidence="1">S41</strain>
    </source>
</reference>
<evidence type="ECO:0000313" key="1">
    <source>
        <dbReference type="EMBL" id="KAF9744208.1"/>
    </source>
</evidence>
<dbReference type="EMBL" id="JADCTT010000015">
    <property type="protein sequence ID" value="KAF9744208.1"/>
    <property type="molecule type" value="Genomic_DNA"/>
</dbReference>